<comment type="caution">
    <text evidence="2">The sequence shown here is derived from an EMBL/GenBank/DDBJ whole genome shotgun (WGS) entry which is preliminary data.</text>
</comment>
<evidence type="ECO:0000313" key="2">
    <source>
        <dbReference type="EMBL" id="MEK0170687.1"/>
    </source>
</evidence>
<dbReference type="Proteomes" id="UP001370299">
    <property type="component" value="Unassembled WGS sequence"/>
</dbReference>
<protein>
    <submittedName>
        <fullName evidence="2">Uncharacterized protein</fullName>
    </submittedName>
</protein>
<gene>
    <name evidence="2" type="ORF">WMN62_04320</name>
</gene>
<name>A0ABU8YA12_9MICO</name>
<sequence>MEYAGERWVQRLRDGEMPKRWPVLVGLAIVTVAGGIGVYFSVTHLDGILHSDARRPFALPLFSVLLLGSGPVAAVLSWLRGRRDRMVLDRIRRNGTTPRFHLPVLRTGQYAADDFPDPRPEMWTVDAAGLHAWSPERDAPVFYLVWDDIRTIELASTDVRGQRTDTGIWIVTEAVGRFVLLPRAVIGRPFGASVTKIHILMQVLRSLWREFDPGTTQHAPR</sequence>
<proteinExistence type="predicted"/>
<accession>A0ABU8YA12</accession>
<keyword evidence="1" id="KW-0812">Transmembrane</keyword>
<dbReference type="EMBL" id="JBBLYY010000026">
    <property type="protein sequence ID" value="MEK0170687.1"/>
    <property type="molecule type" value="Genomic_DNA"/>
</dbReference>
<keyword evidence="3" id="KW-1185">Reference proteome</keyword>
<keyword evidence="1" id="KW-0472">Membrane</keyword>
<feature type="transmembrane region" description="Helical" evidence="1">
    <location>
        <begin position="57"/>
        <end position="79"/>
    </location>
</feature>
<dbReference type="RefSeq" id="WP_340196379.1">
    <property type="nucleotide sequence ID" value="NZ_JBBKAP010000027.1"/>
</dbReference>
<evidence type="ECO:0000256" key="1">
    <source>
        <dbReference type="SAM" id="Phobius"/>
    </source>
</evidence>
<reference evidence="2 3" key="1">
    <citation type="submission" date="2024-03" db="EMBL/GenBank/DDBJ databases">
        <title>Whole genomes of four grape xylem sap localized bacterial endophytes.</title>
        <authorList>
            <person name="Kumar G."/>
            <person name="Savka M.A."/>
        </authorList>
    </citation>
    <scope>NUCLEOTIDE SEQUENCE [LARGE SCALE GENOMIC DNA]</scope>
    <source>
        <strain evidence="2 3">RIT_GXS8</strain>
    </source>
</reference>
<feature type="transmembrane region" description="Helical" evidence="1">
    <location>
        <begin position="21"/>
        <end position="42"/>
    </location>
</feature>
<evidence type="ECO:0000313" key="3">
    <source>
        <dbReference type="Proteomes" id="UP001370299"/>
    </source>
</evidence>
<keyword evidence="1" id="KW-1133">Transmembrane helix</keyword>
<organism evidence="2 3">
    <name type="scientific">Curtobacterium citreum</name>
    <dbReference type="NCBI Taxonomy" id="2036"/>
    <lineage>
        <taxon>Bacteria</taxon>
        <taxon>Bacillati</taxon>
        <taxon>Actinomycetota</taxon>
        <taxon>Actinomycetes</taxon>
        <taxon>Micrococcales</taxon>
        <taxon>Microbacteriaceae</taxon>
        <taxon>Curtobacterium</taxon>
    </lineage>
</organism>